<accession>A0ABR7WKZ4</accession>
<protein>
    <recommendedName>
        <fullName evidence="1">Putative endonuclease Z1 domain-containing protein</fullName>
    </recommendedName>
</protein>
<evidence type="ECO:0000313" key="3">
    <source>
        <dbReference type="Proteomes" id="UP000606600"/>
    </source>
</evidence>
<evidence type="ECO:0000313" key="2">
    <source>
        <dbReference type="EMBL" id="MBD1362998.1"/>
    </source>
</evidence>
<organism evidence="2 3">
    <name type="scientific">Mucilaginibacter pankratovii</name>
    <dbReference type="NCBI Taxonomy" id="2772110"/>
    <lineage>
        <taxon>Bacteria</taxon>
        <taxon>Pseudomonadati</taxon>
        <taxon>Bacteroidota</taxon>
        <taxon>Sphingobacteriia</taxon>
        <taxon>Sphingobacteriales</taxon>
        <taxon>Sphingobacteriaceae</taxon>
        <taxon>Mucilaginibacter</taxon>
    </lineage>
</organism>
<dbReference type="InterPro" id="IPR018310">
    <property type="entry name" value="Put_endonuclease_Z1-dom"/>
</dbReference>
<reference evidence="2 3" key="1">
    <citation type="submission" date="2020-09" db="EMBL/GenBank/DDBJ databases">
        <title>Novel species of Mucilaginibacter isolated from a glacier on the Tibetan Plateau.</title>
        <authorList>
            <person name="Liu Q."/>
            <person name="Xin Y.-H."/>
        </authorList>
    </citation>
    <scope>NUCLEOTIDE SEQUENCE [LARGE SCALE GENOMIC DNA]</scope>
    <source>
        <strain evidence="2 3">ZT4R22</strain>
    </source>
</reference>
<gene>
    <name evidence="2" type="ORF">IDJ77_04170</name>
</gene>
<feature type="domain" description="Putative endonuclease Z1" evidence="1">
    <location>
        <begin position="535"/>
        <end position="773"/>
    </location>
</feature>
<evidence type="ECO:0000259" key="1">
    <source>
        <dbReference type="Pfam" id="PF10593"/>
    </source>
</evidence>
<keyword evidence="3" id="KW-1185">Reference proteome</keyword>
<dbReference type="EMBL" id="JACWMY010000002">
    <property type="protein sequence ID" value="MBD1362998.1"/>
    <property type="molecule type" value="Genomic_DNA"/>
</dbReference>
<dbReference type="RefSeq" id="WP_191187673.1">
    <property type="nucleotide sequence ID" value="NZ_JACWMY010000002.1"/>
</dbReference>
<comment type="caution">
    <text evidence="2">The sequence shown here is derived from an EMBL/GenBank/DDBJ whole genome shotgun (WGS) entry which is preliminary data.</text>
</comment>
<sequence length="1054" mass="118772">MNELEKKVNDRHEESMEFAEMAFSARRRKEYSIYCKLIQKALNLEKAAARSLEERVDVEPSRSVLYQSAAYLALNLDAFDEAEQLVKEAMQGKPPVEIAEELKQMQQALARKKQIRKNVLQTAEGFLEMADETNIDDEALTQALEAAFRGFDSFSAGNIDSLLNRIAVEVSFRGKHKVNAPDYQIFDREDITDRWTVDTDRAPWSFWKFYKEYLHGKNMPVPVIKKLDQLTDDILTRLGNPAAGGSWDKRGMIVGDVQSGKTGNYIGLINKAADAGYRIIIVLSGLYENLRKQTQLRVDEGFTGKFSQSQTVTGTGVYRKSNLPPVHTITHSGSDGDIKMRTLRNNPLNTNDYYALVIKKNPTVLKSLLSWFVNSPNAVENNGSLIIRNIPVLVIDDEADYASLNISKDSASTINACIRALLGLFDQSAFIGYTATPFANVFIDDINQTAENTLDIGGKKIKLCEDLFPRDFIINLPPPSNYIGYQKVFRTTLEDPESETEGNQLSFVNFIEADSPEIPADHRKNDDLPEAIPHSLKRAVCCFILVCAIRMARGQERDHNSMLVHISWYIRWINKIAELTNDYLTELRNLIRYDESFLSVLHDIWLAEFAGKSEAIMAGLGYDDPRVMENSWNEIIPYLSFAAEKIEVRAVHGPQKGLSYTNTAPLDYEEHPDGLWVIAVGGNKLSRGLTLESLSISYFLRATRFYDTLLQMGRWFGYRPGYADLCRLFTTEDLVLWYQYIAKAAEDLKDQFDIMELAERKPRNYGLKVWKAPGKILLVSSPAKTRSGTDLDLSYSGELLETYLLSKSPQILQKNLDTAASLMAALGQPSGITRQGQHLIWENAELSVVDGFINNYSTGQANISPAYLRAYFAAQAAKNNLTNWTIVLISNSNDENPHLFDVNGADVAVGRTRRQERSFKDKDGKEYTRQDTYWIRKSHIISPPHEYLDMDDQDSRFTEAKRAAAEVNTKAVGKFVRKYRGAKNALLLIYILDPAGFGGTDVPATGYAISLPVVTGDEPISYLANPQFVKEINELFHQPDDAGEELPDDEEEAK</sequence>
<dbReference type="Proteomes" id="UP000606600">
    <property type="component" value="Unassembled WGS sequence"/>
</dbReference>
<name>A0ABR7WKZ4_9SPHI</name>
<proteinExistence type="predicted"/>
<dbReference type="Pfam" id="PF10593">
    <property type="entry name" value="Z1"/>
    <property type="match status" value="1"/>
</dbReference>